<name>A0A7R9LM45_9ACAR</name>
<organism evidence="1">
    <name type="scientific">Medioppia subpectinata</name>
    <dbReference type="NCBI Taxonomy" id="1979941"/>
    <lineage>
        <taxon>Eukaryota</taxon>
        <taxon>Metazoa</taxon>
        <taxon>Ecdysozoa</taxon>
        <taxon>Arthropoda</taxon>
        <taxon>Chelicerata</taxon>
        <taxon>Arachnida</taxon>
        <taxon>Acari</taxon>
        <taxon>Acariformes</taxon>
        <taxon>Sarcoptiformes</taxon>
        <taxon>Oribatida</taxon>
        <taxon>Brachypylina</taxon>
        <taxon>Oppioidea</taxon>
        <taxon>Oppiidae</taxon>
        <taxon>Medioppia</taxon>
    </lineage>
</organism>
<keyword evidence="2" id="KW-1185">Reference proteome</keyword>
<proteinExistence type="predicted"/>
<dbReference type="EMBL" id="OC885331">
    <property type="protein sequence ID" value="CAD7644139.1"/>
    <property type="molecule type" value="Genomic_DNA"/>
</dbReference>
<dbReference type="EMBL" id="CAJPIZ010030756">
    <property type="protein sequence ID" value="CAG2119975.1"/>
    <property type="molecule type" value="Genomic_DNA"/>
</dbReference>
<dbReference type="Pfam" id="PF15113">
    <property type="entry name" value="TMEM117"/>
    <property type="match status" value="1"/>
</dbReference>
<evidence type="ECO:0000313" key="2">
    <source>
        <dbReference type="Proteomes" id="UP000759131"/>
    </source>
</evidence>
<protein>
    <submittedName>
        <fullName evidence="1">Uncharacterized protein</fullName>
    </submittedName>
</protein>
<accession>A0A7R9LM45</accession>
<dbReference type="AlphaFoldDB" id="A0A7R9LM45"/>
<dbReference type="PANTHER" id="PTHR31226">
    <property type="entry name" value="TRANSMEMBRANE PROTEIN 117"/>
    <property type="match status" value="1"/>
</dbReference>
<dbReference type="InterPro" id="IPR029370">
    <property type="entry name" value="TMEM117"/>
</dbReference>
<sequence>MDLLIVMQDWDFPHFVCDLNIKLPGLVQSSYTLKFFKQSVKFPEMVFRITGKWFNYGIIVGVMMLDLNMWKNQIIYYPPDYGQYVEPINQKIYTVIDHKVLDTGNRSAWTFNSRMAVNSTTNSVIMTTDF</sequence>
<dbReference type="GO" id="GO:0070059">
    <property type="term" value="P:intrinsic apoptotic signaling pathway in response to endoplasmic reticulum stress"/>
    <property type="evidence" value="ECO:0007669"/>
    <property type="project" value="TreeGrafter"/>
</dbReference>
<dbReference type="Proteomes" id="UP000759131">
    <property type="component" value="Unassembled WGS sequence"/>
</dbReference>
<evidence type="ECO:0000313" key="1">
    <source>
        <dbReference type="EMBL" id="CAD7644139.1"/>
    </source>
</evidence>
<dbReference type="PANTHER" id="PTHR31226:SF1">
    <property type="entry name" value="TRANSMEMBRANE PROTEIN 117"/>
    <property type="match status" value="1"/>
</dbReference>
<reference evidence="1" key="1">
    <citation type="submission" date="2020-11" db="EMBL/GenBank/DDBJ databases">
        <authorList>
            <person name="Tran Van P."/>
        </authorList>
    </citation>
    <scope>NUCLEOTIDE SEQUENCE</scope>
</reference>
<feature type="non-terminal residue" evidence="1">
    <location>
        <position position="130"/>
    </location>
</feature>
<gene>
    <name evidence="1" type="ORF">OSB1V03_LOCUS19922</name>
</gene>
<dbReference type="OrthoDB" id="419441at2759"/>